<dbReference type="Pfam" id="PF13487">
    <property type="entry name" value="HD_5"/>
    <property type="match status" value="1"/>
</dbReference>
<dbReference type="Gene3D" id="1.10.3210.10">
    <property type="entry name" value="Hypothetical protein af1432"/>
    <property type="match status" value="1"/>
</dbReference>
<evidence type="ECO:0000313" key="2">
    <source>
        <dbReference type="EMBL" id="GED73117.1"/>
    </source>
</evidence>
<dbReference type="Proteomes" id="UP000319578">
    <property type="component" value="Unassembled WGS sequence"/>
</dbReference>
<dbReference type="PANTHER" id="PTHR43155:SF2">
    <property type="entry name" value="CYCLIC DI-GMP PHOSPHODIESTERASE PA4108"/>
    <property type="match status" value="1"/>
</dbReference>
<dbReference type="PROSITE" id="PS51832">
    <property type="entry name" value="HD_GYP"/>
    <property type="match status" value="1"/>
</dbReference>
<evidence type="ECO:0000313" key="3">
    <source>
        <dbReference type="Proteomes" id="UP000319578"/>
    </source>
</evidence>
<organism evidence="2 3">
    <name type="scientific">Brevibacillus reuszeri</name>
    <dbReference type="NCBI Taxonomy" id="54915"/>
    <lineage>
        <taxon>Bacteria</taxon>
        <taxon>Bacillati</taxon>
        <taxon>Bacillota</taxon>
        <taxon>Bacilli</taxon>
        <taxon>Bacillales</taxon>
        <taxon>Paenibacillaceae</taxon>
        <taxon>Brevibacillus</taxon>
    </lineage>
</organism>
<dbReference type="SMART" id="SM00471">
    <property type="entry name" value="HDc"/>
    <property type="match status" value="1"/>
</dbReference>
<evidence type="ECO:0000259" key="1">
    <source>
        <dbReference type="PROSITE" id="PS51832"/>
    </source>
</evidence>
<protein>
    <submittedName>
        <fullName evidence="2">HD family phosphohydrolase</fullName>
    </submittedName>
</protein>
<sequence>MGKEHYIILIMVDRMVTNLPIVEVKQLTIGAKLAEEVHTSLGGILFTKGTALNEKEIEILDAFMVRQVPIEDANVSWGEQQTEQVVEEQSVVQEKLSPDKTSFQQTFDKAVSTLKNLMIRVQGGNNIPVMEVREVVTPIVMQFQKQPEVLLSLRSFSRLDSYAYEHAIAVGIISYMIARWTKVPEKEWMQVALAGTLLDIGKTKIDRRILQKPGKLTADEFEEMKKHTVYGYQIIKASHGLSEGVALAALQHHEREDGSGYPLGLPGSKLHLYSKITAVADVYHAMCSDRVHQKALSPYLVVEQLVQDSFGKLDPTIVRAFVEGITQFAVGTVVELSDGTIGKIVFTDRNQPTRPMVETGGRIINLVETRHLSITRVLEQ</sequence>
<dbReference type="InterPro" id="IPR003607">
    <property type="entry name" value="HD/PDEase_dom"/>
</dbReference>
<dbReference type="InterPro" id="IPR037522">
    <property type="entry name" value="HD_GYP_dom"/>
</dbReference>
<dbReference type="PANTHER" id="PTHR43155">
    <property type="entry name" value="CYCLIC DI-GMP PHOSPHODIESTERASE PA4108-RELATED"/>
    <property type="match status" value="1"/>
</dbReference>
<dbReference type="EMBL" id="BJON01000046">
    <property type="protein sequence ID" value="GED73117.1"/>
    <property type="molecule type" value="Genomic_DNA"/>
</dbReference>
<name>A0ABQ0TYW8_9BACL</name>
<proteinExistence type="predicted"/>
<dbReference type="CDD" id="cd00077">
    <property type="entry name" value="HDc"/>
    <property type="match status" value="1"/>
</dbReference>
<keyword evidence="3" id="KW-1185">Reference proteome</keyword>
<accession>A0ABQ0TYW8</accession>
<dbReference type="SUPFAM" id="SSF109604">
    <property type="entry name" value="HD-domain/PDEase-like"/>
    <property type="match status" value="1"/>
</dbReference>
<feature type="domain" description="HD-GYP" evidence="1">
    <location>
        <begin position="141"/>
        <end position="337"/>
    </location>
</feature>
<comment type="caution">
    <text evidence="2">The sequence shown here is derived from an EMBL/GenBank/DDBJ whole genome shotgun (WGS) entry which is preliminary data.</text>
</comment>
<reference evidence="2 3" key="1">
    <citation type="submission" date="2019-06" db="EMBL/GenBank/DDBJ databases">
        <title>Whole genome shotgun sequence of Brevibacillus reuszeri NBRC 15719.</title>
        <authorList>
            <person name="Hosoyama A."/>
            <person name="Uohara A."/>
            <person name="Ohji S."/>
            <person name="Ichikawa N."/>
        </authorList>
    </citation>
    <scope>NUCLEOTIDE SEQUENCE [LARGE SCALE GENOMIC DNA]</scope>
    <source>
        <strain evidence="2 3">NBRC 15719</strain>
    </source>
</reference>
<gene>
    <name evidence="2" type="ORF">BRE01_68190</name>
</gene>